<dbReference type="Gene3D" id="3.40.50.720">
    <property type="entry name" value="NAD(P)-binding Rossmann-like Domain"/>
    <property type="match status" value="2"/>
</dbReference>
<dbReference type="InterPro" id="IPR050223">
    <property type="entry name" value="D-isomer_2-hydroxyacid_DH"/>
</dbReference>
<dbReference type="Proteomes" id="UP001551582">
    <property type="component" value="Unassembled WGS sequence"/>
</dbReference>
<evidence type="ECO:0000313" key="5">
    <source>
        <dbReference type="Proteomes" id="UP001551582"/>
    </source>
</evidence>
<sequence>MTADVWLPLPPDEIEGLPEGPQYRFWDGGEEFPADPADCVFYVVPYMKPAGIGVRPLPLMRSVRVVQTLSAGTDHVEPGLRHLPPGVRLCNARGVHEASTAELALALILASLRGIPDFVRAQDKGEWRGGFRPALADKNVLIVGYGSIGAAIEDRLVPFEPTRVARVARSARTTERGPVLPLTELPSLLPEADVVVLSTPLTETTRHLVDAGFLARMKDGALLVNVARGGVVDTKALLSELESGRVTAALDVTDPEPLPSEHPLWRAPGVLISPHVGGPTSAFLPRAQRLLVDQLRRFVNQEELRNVILVTGAEGT</sequence>
<dbReference type="PROSITE" id="PS00671">
    <property type="entry name" value="D_2_HYDROXYACID_DH_3"/>
    <property type="match status" value="1"/>
</dbReference>
<accession>A0ABV3E995</accession>
<dbReference type="SUPFAM" id="SSF52283">
    <property type="entry name" value="Formate/glycerate dehydrogenase catalytic domain-like"/>
    <property type="match status" value="1"/>
</dbReference>
<evidence type="ECO:0000259" key="3">
    <source>
        <dbReference type="Pfam" id="PF02826"/>
    </source>
</evidence>
<name>A0ABV3E995_9ACTN</name>
<dbReference type="PANTHER" id="PTHR10996">
    <property type="entry name" value="2-HYDROXYACID DEHYDROGENASE-RELATED"/>
    <property type="match status" value="1"/>
</dbReference>
<dbReference type="InterPro" id="IPR029753">
    <property type="entry name" value="D-isomer_DH_CS"/>
</dbReference>
<evidence type="ECO:0000256" key="1">
    <source>
        <dbReference type="ARBA" id="ARBA00023002"/>
    </source>
</evidence>
<proteinExistence type="predicted"/>
<dbReference type="PANTHER" id="PTHR10996:SF178">
    <property type="entry name" value="2-HYDROXYACID DEHYDROGENASE YGL185C-RELATED"/>
    <property type="match status" value="1"/>
</dbReference>
<keyword evidence="5" id="KW-1185">Reference proteome</keyword>
<reference evidence="4 5" key="1">
    <citation type="submission" date="2024-06" db="EMBL/GenBank/DDBJ databases">
        <title>The Natural Products Discovery Center: Release of the First 8490 Sequenced Strains for Exploring Actinobacteria Biosynthetic Diversity.</title>
        <authorList>
            <person name="Kalkreuter E."/>
            <person name="Kautsar S.A."/>
            <person name="Yang D."/>
            <person name="Bader C.D."/>
            <person name="Teijaro C.N."/>
            <person name="Fluegel L."/>
            <person name="Davis C.M."/>
            <person name="Simpson J.R."/>
            <person name="Lauterbach L."/>
            <person name="Steele A.D."/>
            <person name="Gui C."/>
            <person name="Meng S."/>
            <person name="Li G."/>
            <person name="Viehrig K."/>
            <person name="Ye F."/>
            <person name="Su P."/>
            <person name="Kiefer A.F."/>
            <person name="Nichols A."/>
            <person name="Cepeda A.J."/>
            <person name="Yan W."/>
            <person name="Fan B."/>
            <person name="Jiang Y."/>
            <person name="Adhikari A."/>
            <person name="Zheng C.-J."/>
            <person name="Schuster L."/>
            <person name="Cowan T.M."/>
            <person name="Smanski M.J."/>
            <person name="Chevrette M.G."/>
            <person name="De Carvalho L.P.S."/>
            <person name="Shen B."/>
        </authorList>
    </citation>
    <scope>NUCLEOTIDE SEQUENCE [LARGE SCALE GENOMIC DNA]</scope>
    <source>
        <strain evidence="4 5">NPDC048274</strain>
    </source>
</reference>
<dbReference type="RefSeq" id="WP_359983846.1">
    <property type="nucleotide sequence ID" value="NZ_JBEZLS010000016.1"/>
</dbReference>
<evidence type="ECO:0000256" key="2">
    <source>
        <dbReference type="ARBA" id="ARBA00023027"/>
    </source>
</evidence>
<keyword evidence="2" id="KW-0520">NAD</keyword>
<dbReference type="InterPro" id="IPR006140">
    <property type="entry name" value="D-isomer_DH_NAD-bd"/>
</dbReference>
<organism evidence="4 5">
    <name type="scientific">Streptomyces griseoloalbus</name>
    <dbReference type="NCBI Taxonomy" id="67303"/>
    <lineage>
        <taxon>Bacteria</taxon>
        <taxon>Bacillati</taxon>
        <taxon>Actinomycetota</taxon>
        <taxon>Actinomycetes</taxon>
        <taxon>Kitasatosporales</taxon>
        <taxon>Streptomycetaceae</taxon>
        <taxon>Streptomyces</taxon>
    </lineage>
</organism>
<evidence type="ECO:0000313" key="4">
    <source>
        <dbReference type="EMBL" id="MEU9353711.1"/>
    </source>
</evidence>
<dbReference type="CDD" id="cd12166">
    <property type="entry name" value="2-Hacid_dh_7"/>
    <property type="match status" value="1"/>
</dbReference>
<protein>
    <submittedName>
        <fullName evidence="4">2-hydroxyacid dehydrogenase</fullName>
    </submittedName>
</protein>
<dbReference type="Pfam" id="PF02826">
    <property type="entry name" value="2-Hacid_dh_C"/>
    <property type="match status" value="1"/>
</dbReference>
<comment type="caution">
    <text evidence="4">The sequence shown here is derived from an EMBL/GenBank/DDBJ whole genome shotgun (WGS) entry which is preliminary data.</text>
</comment>
<keyword evidence="1" id="KW-0560">Oxidoreductase</keyword>
<dbReference type="InterPro" id="IPR036291">
    <property type="entry name" value="NAD(P)-bd_dom_sf"/>
</dbReference>
<feature type="domain" description="D-isomer specific 2-hydroxyacid dehydrogenase NAD-binding" evidence="3">
    <location>
        <begin position="105"/>
        <end position="277"/>
    </location>
</feature>
<gene>
    <name evidence="4" type="ORF">AB0D65_22775</name>
</gene>
<dbReference type="EMBL" id="JBEZLS010000016">
    <property type="protein sequence ID" value="MEU9353711.1"/>
    <property type="molecule type" value="Genomic_DNA"/>
</dbReference>
<dbReference type="SUPFAM" id="SSF51735">
    <property type="entry name" value="NAD(P)-binding Rossmann-fold domains"/>
    <property type="match status" value="1"/>
</dbReference>